<keyword evidence="4" id="KW-1185">Reference proteome</keyword>
<accession>A0ABD2I423</accession>
<dbReference type="EMBL" id="JBICCN010000354">
    <property type="protein sequence ID" value="KAL3075229.1"/>
    <property type="molecule type" value="Genomic_DNA"/>
</dbReference>
<feature type="domain" description="DUF4817" evidence="2">
    <location>
        <begin position="15"/>
        <end position="63"/>
    </location>
</feature>
<dbReference type="Pfam" id="PF16087">
    <property type="entry name" value="DUF4817"/>
    <property type="match status" value="1"/>
</dbReference>
<comment type="caution">
    <text evidence="3">The sequence shown here is derived from an EMBL/GenBank/DDBJ whole genome shotgun (WGS) entry which is preliminary data.</text>
</comment>
<evidence type="ECO:0000256" key="1">
    <source>
        <dbReference type="SAM" id="MobiDB-lite"/>
    </source>
</evidence>
<name>A0ABD2I423_HETSC</name>
<evidence type="ECO:0000313" key="4">
    <source>
        <dbReference type="Proteomes" id="UP001620645"/>
    </source>
</evidence>
<gene>
    <name evidence="3" type="ORF">niasHS_014958</name>
</gene>
<evidence type="ECO:0000259" key="2">
    <source>
        <dbReference type="Pfam" id="PF16087"/>
    </source>
</evidence>
<protein>
    <recommendedName>
        <fullName evidence="2">DUF4817 domain-containing protein</fullName>
    </recommendedName>
</protein>
<proteinExistence type="predicted"/>
<feature type="region of interest" description="Disordered" evidence="1">
    <location>
        <begin position="59"/>
        <end position="80"/>
    </location>
</feature>
<dbReference type="AlphaFoldDB" id="A0ABD2I423"/>
<organism evidence="3 4">
    <name type="scientific">Heterodera schachtii</name>
    <name type="common">Sugarbeet cyst nematode worm</name>
    <name type="synonym">Tylenchus schachtii</name>
    <dbReference type="NCBI Taxonomy" id="97005"/>
    <lineage>
        <taxon>Eukaryota</taxon>
        <taxon>Metazoa</taxon>
        <taxon>Ecdysozoa</taxon>
        <taxon>Nematoda</taxon>
        <taxon>Chromadorea</taxon>
        <taxon>Rhabditida</taxon>
        <taxon>Tylenchina</taxon>
        <taxon>Tylenchomorpha</taxon>
        <taxon>Tylenchoidea</taxon>
        <taxon>Heteroderidae</taxon>
        <taxon>Heteroderinae</taxon>
        <taxon>Heterodera</taxon>
    </lineage>
</organism>
<sequence>MATASKASRVFSILERAKLVCWFEETNSYTQTARRFRTEFGMDPPPREQVKKWHDTFLKTGTIGKKNGEGNGTTDGQMAR</sequence>
<dbReference type="InterPro" id="IPR032135">
    <property type="entry name" value="DUF4817"/>
</dbReference>
<dbReference type="Proteomes" id="UP001620645">
    <property type="component" value="Unassembled WGS sequence"/>
</dbReference>
<evidence type="ECO:0000313" key="3">
    <source>
        <dbReference type="EMBL" id="KAL3075229.1"/>
    </source>
</evidence>
<reference evidence="3 4" key="1">
    <citation type="submission" date="2024-10" db="EMBL/GenBank/DDBJ databases">
        <authorList>
            <person name="Kim D."/>
        </authorList>
    </citation>
    <scope>NUCLEOTIDE SEQUENCE [LARGE SCALE GENOMIC DNA]</scope>
    <source>
        <strain evidence="3">Taebaek</strain>
    </source>
</reference>